<evidence type="ECO:0000256" key="12">
    <source>
        <dbReference type="ARBA" id="ARBA00023235"/>
    </source>
</evidence>
<comment type="miscellaneous">
    <text evidence="15">In the RecBCD complex, RecB has a slow 3'-5' helicase, an exonuclease activity and loads RecA onto ssDNA, RecD has a fast 5'-3' helicase activity, while RecC stimulates the ATPase and processivity of the RecB helicase and contributes to recognition of the Chi site.</text>
</comment>
<evidence type="ECO:0000256" key="2">
    <source>
        <dbReference type="ARBA" id="ARBA00022723"/>
    </source>
</evidence>
<evidence type="ECO:0000256" key="9">
    <source>
        <dbReference type="ARBA" id="ARBA00022842"/>
    </source>
</evidence>
<dbReference type="GO" id="GO:0003677">
    <property type="term" value="F:DNA binding"/>
    <property type="evidence" value="ECO:0007669"/>
    <property type="project" value="UniProtKB-UniRule"/>
</dbReference>
<feature type="region of interest" description="Nuclease activity, interacts with RecD and RecA" evidence="15">
    <location>
        <begin position="911"/>
        <end position="1195"/>
    </location>
</feature>
<feature type="domain" description="UvrD-like helicase ATP-binding" evidence="17">
    <location>
        <begin position="1"/>
        <end position="457"/>
    </location>
</feature>
<dbReference type="GO" id="GO:0005829">
    <property type="term" value="C:cytosol"/>
    <property type="evidence" value="ECO:0007669"/>
    <property type="project" value="TreeGrafter"/>
</dbReference>
<comment type="catalytic activity">
    <reaction evidence="13 15">
        <text>Couples ATP hydrolysis with the unwinding of duplex DNA by translocating in the 3'-5' direction.</text>
        <dbReference type="EC" id="5.6.2.4"/>
    </reaction>
</comment>
<name>A0A0K6GTB1_9NEIS</name>
<dbReference type="Gene3D" id="1.10.3170.10">
    <property type="entry name" value="Recbcd, chain B, domain 2"/>
    <property type="match status" value="1"/>
</dbReference>
<keyword evidence="20" id="KW-1185">Reference proteome</keyword>
<dbReference type="Proteomes" id="UP000243535">
    <property type="component" value="Unassembled WGS sequence"/>
</dbReference>
<dbReference type="GO" id="GO:0008854">
    <property type="term" value="F:exodeoxyribonuclease V activity"/>
    <property type="evidence" value="ECO:0007669"/>
    <property type="project" value="UniProtKB-EC"/>
</dbReference>
<comment type="catalytic activity">
    <reaction evidence="15">
        <text>Exonucleolytic cleavage (in the presence of ATP) in either 5'- to 3'- or 3'- to 5'-direction to yield 5'-phosphooligonucleotides.</text>
        <dbReference type="EC" id="3.1.11.5"/>
    </reaction>
</comment>
<keyword evidence="9 15" id="KW-0460">Magnesium</keyword>
<dbReference type="GO" id="GO:0016887">
    <property type="term" value="F:ATP hydrolysis activity"/>
    <property type="evidence" value="ECO:0007669"/>
    <property type="project" value="RHEA"/>
</dbReference>
<dbReference type="GO" id="GO:0043138">
    <property type="term" value="F:3'-5' DNA helicase activity"/>
    <property type="evidence" value="ECO:0007669"/>
    <property type="project" value="UniProtKB-UniRule"/>
</dbReference>
<keyword evidence="7 15" id="KW-0269">Exonuclease</keyword>
<dbReference type="PANTHER" id="PTHR11070:SF23">
    <property type="entry name" value="RECBCD ENZYME SUBUNIT RECB"/>
    <property type="match status" value="1"/>
</dbReference>
<reference evidence="20" key="1">
    <citation type="submission" date="2015-08" db="EMBL/GenBank/DDBJ databases">
        <authorList>
            <person name="Varghese N."/>
        </authorList>
    </citation>
    <scope>NUCLEOTIDE SEQUENCE [LARGE SCALE GENOMIC DNA]</scope>
    <source>
        <strain evidence="20">DSM 17901</strain>
    </source>
</reference>
<evidence type="ECO:0000256" key="7">
    <source>
        <dbReference type="ARBA" id="ARBA00022839"/>
    </source>
</evidence>
<dbReference type="STRING" id="375574.GCA_001418035_00422"/>
<dbReference type="NCBIfam" id="TIGR00609">
    <property type="entry name" value="recB"/>
    <property type="match status" value="1"/>
</dbReference>
<keyword evidence="6 15" id="KW-0347">Helicase</keyword>
<dbReference type="InterPro" id="IPR011335">
    <property type="entry name" value="Restrct_endonuc-II-like"/>
</dbReference>
<dbReference type="InterPro" id="IPR000212">
    <property type="entry name" value="DNA_helicase_UvrD/REP"/>
</dbReference>
<dbReference type="SUPFAM" id="SSF52980">
    <property type="entry name" value="Restriction endonuclease-like"/>
    <property type="match status" value="1"/>
</dbReference>
<dbReference type="HAMAP" id="MF_01485">
    <property type="entry name" value="RecB"/>
    <property type="match status" value="1"/>
</dbReference>
<dbReference type="EMBL" id="CYHA01000001">
    <property type="protein sequence ID" value="CUA81778.1"/>
    <property type="molecule type" value="Genomic_DNA"/>
</dbReference>
<evidence type="ECO:0000256" key="10">
    <source>
        <dbReference type="ARBA" id="ARBA00023125"/>
    </source>
</evidence>
<dbReference type="InterPro" id="IPR014016">
    <property type="entry name" value="UvrD-like_ATP-bd"/>
</dbReference>
<accession>A0A0K6GTB1</accession>
<dbReference type="PROSITE" id="PS51198">
    <property type="entry name" value="UVRD_HELICASE_ATP_BIND"/>
    <property type="match status" value="1"/>
</dbReference>
<evidence type="ECO:0000256" key="1">
    <source>
        <dbReference type="ARBA" id="ARBA00022722"/>
    </source>
</evidence>
<evidence type="ECO:0000256" key="16">
    <source>
        <dbReference type="PROSITE-ProRule" id="PRU00560"/>
    </source>
</evidence>
<evidence type="ECO:0000313" key="20">
    <source>
        <dbReference type="Proteomes" id="UP000243535"/>
    </source>
</evidence>
<dbReference type="Gene3D" id="1.10.486.10">
    <property type="entry name" value="PCRA, domain 4"/>
    <property type="match status" value="1"/>
</dbReference>
<keyword evidence="2 15" id="KW-0479">Metal-binding</keyword>
<keyword evidence="3 15" id="KW-0547">Nucleotide-binding</keyword>
<evidence type="ECO:0000256" key="15">
    <source>
        <dbReference type="HAMAP-Rule" id="MF_01485"/>
    </source>
</evidence>
<dbReference type="AlphaFoldDB" id="A0A0K6GTB1"/>
<keyword evidence="12 15" id="KW-0413">Isomerase</keyword>
<feature type="region of interest" description="DNA-binding and helicase activity, interacts with RecC" evidence="15">
    <location>
        <begin position="1"/>
        <end position="895"/>
    </location>
</feature>
<dbReference type="InterPro" id="IPR027417">
    <property type="entry name" value="P-loop_NTPase"/>
</dbReference>
<evidence type="ECO:0000313" key="19">
    <source>
        <dbReference type="EMBL" id="CUA81778.1"/>
    </source>
</evidence>
<comment type="subunit">
    <text evidence="15">Heterotrimer of RecB, RecC and RecD. All subunits contribute to DNA-binding. Interacts with RecA.</text>
</comment>
<dbReference type="Gene3D" id="3.40.50.300">
    <property type="entry name" value="P-loop containing nucleotide triphosphate hydrolases"/>
    <property type="match status" value="2"/>
</dbReference>
<evidence type="ECO:0000256" key="8">
    <source>
        <dbReference type="ARBA" id="ARBA00022840"/>
    </source>
</evidence>
<keyword evidence="8 15" id="KW-0067">ATP-binding</keyword>
<dbReference type="Pfam" id="PF00580">
    <property type="entry name" value="UvrD-helicase"/>
    <property type="match status" value="2"/>
</dbReference>
<comment type="similarity">
    <text evidence="15">Belongs to the helicase family. UvrD subfamily.</text>
</comment>
<dbReference type="GO" id="GO:0009338">
    <property type="term" value="C:exodeoxyribonuclease V complex"/>
    <property type="evidence" value="ECO:0007669"/>
    <property type="project" value="TreeGrafter"/>
</dbReference>
<dbReference type="InterPro" id="IPR014017">
    <property type="entry name" value="DNA_helicase_UvrD-like_C"/>
</dbReference>
<dbReference type="Pfam" id="PF13361">
    <property type="entry name" value="UvrD_C"/>
    <property type="match status" value="1"/>
</dbReference>
<dbReference type="GO" id="GO:0005524">
    <property type="term" value="F:ATP binding"/>
    <property type="evidence" value="ECO:0007669"/>
    <property type="project" value="UniProtKB-UniRule"/>
</dbReference>
<keyword evidence="4 15" id="KW-0227">DNA damage</keyword>
<keyword evidence="1 15" id="KW-0540">Nuclease</keyword>
<dbReference type="GO" id="GO:0000287">
    <property type="term" value="F:magnesium ion binding"/>
    <property type="evidence" value="ECO:0007669"/>
    <property type="project" value="UniProtKB-UniRule"/>
</dbReference>
<feature type="binding site" evidence="16">
    <location>
        <begin position="22"/>
        <end position="29"/>
    </location>
    <ligand>
        <name>ATP</name>
        <dbReference type="ChEBI" id="CHEBI:30616"/>
    </ligand>
</feature>
<sequence>MSTALPLDALACPLTGVNLIEASAGTGKTWTIAALFTRLLLESRDGLPPPTVDQVLVVTYTKAATAELRDRLRARLSQMARVFEGEPAGDPFLAALAARFPEGPARRDARRRLKAALSGFDAAAIYTIHGFCQRVLTDAAFESGQTFTAELVSDDIERLTEVVDDFWRREVVPDPVLSRVLAENQETPDVWLREIRPYLSKPYLQARRPESEALHTARAAVEAAWQALSATPAALFEGLERVEGAGTLKGNIYTASGMVRLRRLLTRLLQAPGRLPVLDGEARKLLGRLTPAELVRGTKKGGEPPTHPVFAAVDAWLAAWDVYLREVVHHLAGLKIDLIEWVNAELARRRQRERTRSFDDLLTDLARALADPATGPMLAAHMARSFHVALIDEFQDTDPVQYAIFRDGFVHQGRPVFLVGDPKQAIYSFRGADIFAYLDARRDAQHHYTLDTNRRSQPELVRLVNRLFARPLPFVLSGIDYQPVKASPASGETLVVDDDRCAVSFQWLPVTSAKGHARLAATDLAAEGAAHEIARLLRLSAEGGARIEGPGGSRPLNGGDIAVLVATHSQGDRIRQALSVRGVASVALTQESVFASREAGELLALLRAWAEPASESRLRAALATELGGFDARQLTTLVNDDTAWEERLSANHADHARWQARGFMAAWRAYFAREQLAARLLPLPDGERRLTNLAHLAELIQNESEHRPGIAPLLAWFEGRVADPPQGEDAVLRLESDAALVQIVTVHASKGLEYPLVFCPFLWDGRLERRDTAFWRYREADTAWLTPAPLADERVQLLSRSEILAEKLRLLYVALTRARFRQYIAWGHVQGMETAALAWLLHGEGINTLEALEKRTLDAGCVEADLERFLGDAHDCAGRLALQTAVEPVPRSLLDARPLSARRFERVLYTPWRVASFTSLTRSGHLPAPLAEAPDHDAAVVAAVTEPVAADGAPLVPDRFAFPRGARAGTCLHAIFERIDFTDPPQQHREVVREQLARHGFDARWEDAACDMVARTLAVPLSDTGACLGQVAATARLIELEFTLPVGRLDVAALVRILSRPESGLAAPLRRAAAALDFSTVRGYLKGFIDLVCRIDGRFYLVDYKSNHLGNQPTDYSSDRLADAVASAHYYLQYLLYTVALRRYLSARGLDFAAVFGGVRYLFLRGVSSTGEGVWADLPAPDLLDAIDACLGGQA</sequence>
<keyword evidence="5 15" id="KW-0378">Hydrolase</keyword>
<comment type="domain">
    <text evidence="15">The N-terminal DNA-binding domain is a ssDNA-dependent ATPase and has ATP-dependent 3'-5' helicase function. This domain interacts with RecC.</text>
</comment>
<dbReference type="RefSeq" id="WP_055433258.1">
    <property type="nucleotide sequence ID" value="NZ_CYHA01000001.1"/>
</dbReference>
<gene>
    <name evidence="15" type="primary">recB</name>
    <name evidence="19" type="ORF">Ga0061063_0624</name>
</gene>
<comment type="domain">
    <text evidence="15">The C-terminal domain has nuclease activity and interacts with RecD. It interacts with RecA, facilitating its loading onto ssDNA.</text>
</comment>
<dbReference type="EC" id="3.1.11.5" evidence="15"/>
<evidence type="ECO:0000256" key="13">
    <source>
        <dbReference type="ARBA" id="ARBA00034617"/>
    </source>
</evidence>
<proteinExistence type="inferred from homology"/>
<evidence type="ECO:0000256" key="6">
    <source>
        <dbReference type="ARBA" id="ARBA00022806"/>
    </source>
</evidence>
<dbReference type="Gene3D" id="3.90.320.10">
    <property type="match status" value="1"/>
</dbReference>
<evidence type="ECO:0000256" key="5">
    <source>
        <dbReference type="ARBA" id="ARBA00022801"/>
    </source>
</evidence>
<evidence type="ECO:0000256" key="4">
    <source>
        <dbReference type="ARBA" id="ARBA00022763"/>
    </source>
</evidence>
<dbReference type="SUPFAM" id="SSF52540">
    <property type="entry name" value="P-loop containing nucleoside triphosphate hydrolases"/>
    <property type="match status" value="1"/>
</dbReference>
<comment type="cofactor">
    <cofactor evidence="15">
        <name>Mg(2+)</name>
        <dbReference type="ChEBI" id="CHEBI:18420"/>
    </cofactor>
    <text evidence="15">Binds 1 Mg(2+) ion per subunit.</text>
</comment>
<evidence type="ECO:0000256" key="14">
    <source>
        <dbReference type="ARBA" id="ARBA00048988"/>
    </source>
</evidence>
<dbReference type="EC" id="5.6.2.4" evidence="15"/>
<dbReference type="PROSITE" id="PS51217">
    <property type="entry name" value="UVRD_HELICASE_CTER"/>
    <property type="match status" value="1"/>
</dbReference>
<feature type="binding site" evidence="15">
    <location>
        <position position="1090"/>
    </location>
    <ligand>
        <name>Mg(2+)</name>
        <dbReference type="ChEBI" id="CHEBI:18420"/>
    </ligand>
</feature>
<dbReference type="CDD" id="cd22352">
    <property type="entry name" value="RecB_C-like"/>
    <property type="match status" value="1"/>
</dbReference>
<dbReference type="OrthoDB" id="5905204at2"/>
<feature type="domain" description="UvrD-like helicase C-terminal" evidence="18">
    <location>
        <begin position="485"/>
        <end position="751"/>
    </location>
</feature>
<dbReference type="InterPro" id="IPR038726">
    <property type="entry name" value="PDDEXK_AddAB-type"/>
</dbReference>
<evidence type="ECO:0000259" key="18">
    <source>
        <dbReference type="PROSITE" id="PS51217"/>
    </source>
</evidence>
<dbReference type="GO" id="GO:0000724">
    <property type="term" value="P:double-strand break repair via homologous recombination"/>
    <property type="evidence" value="ECO:0007669"/>
    <property type="project" value="UniProtKB-UniRule"/>
</dbReference>
<keyword evidence="10 15" id="KW-0238">DNA-binding</keyword>
<feature type="binding site" evidence="15">
    <location>
        <position position="1103"/>
    </location>
    <ligand>
        <name>Mg(2+)</name>
        <dbReference type="ChEBI" id="CHEBI:18420"/>
    </ligand>
</feature>
<evidence type="ECO:0000259" key="17">
    <source>
        <dbReference type="PROSITE" id="PS51198"/>
    </source>
</evidence>
<dbReference type="Pfam" id="PF12705">
    <property type="entry name" value="PDDEXK_1"/>
    <property type="match status" value="1"/>
</dbReference>
<feature type="active site" description="For nuclease activity" evidence="15">
    <location>
        <position position="1103"/>
    </location>
</feature>
<dbReference type="PANTHER" id="PTHR11070">
    <property type="entry name" value="UVRD / RECB / PCRA DNA HELICASE FAMILY MEMBER"/>
    <property type="match status" value="1"/>
</dbReference>
<organism evidence="19 20">
    <name type="scientific">Gulbenkiania indica</name>
    <dbReference type="NCBI Taxonomy" id="375574"/>
    <lineage>
        <taxon>Bacteria</taxon>
        <taxon>Pseudomonadati</taxon>
        <taxon>Pseudomonadota</taxon>
        <taxon>Betaproteobacteria</taxon>
        <taxon>Neisseriales</taxon>
        <taxon>Chromobacteriaceae</taxon>
        <taxon>Gulbenkiania</taxon>
    </lineage>
</organism>
<evidence type="ECO:0000256" key="11">
    <source>
        <dbReference type="ARBA" id="ARBA00023204"/>
    </source>
</evidence>
<feature type="binding site" evidence="15">
    <location>
        <position position="973"/>
    </location>
    <ligand>
        <name>Mg(2+)</name>
        <dbReference type="ChEBI" id="CHEBI:18420"/>
    </ligand>
</feature>
<dbReference type="InterPro" id="IPR004586">
    <property type="entry name" value="RecB"/>
</dbReference>
<protein>
    <recommendedName>
        <fullName evidence="15">RecBCD enzyme subunit RecB</fullName>
        <ecNumber evidence="15">3.1.11.5</ecNumber>
        <ecNumber evidence="15">5.6.2.4</ecNumber>
    </recommendedName>
    <alternativeName>
        <fullName evidence="15">DNA 3'-5' helicase subunit RecB</fullName>
    </alternativeName>
    <alternativeName>
        <fullName evidence="15">Exonuclease V subunit RecB</fullName>
        <shortName evidence="15">ExoV subunit RecB</shortName>
    </alternativeName>
    <alternativeName>
        <fullName evidence="15">Helicase/nuclease RecBCD subunit RecB</fullName>
    </alternativeName>
</protein>
<evidence type="ECO:0000256" key="3">
    <source>
        <dbReference type="ARBA" id="ARBA00022741"/>
    </source>
</evidence>
<dbReference type="InterPro" id="IPR011604">
    <property type="entry name" value="PDDEXK-like_dom_sf"/>
</dbReference>
<keyword evidence="11 15" id="KW-0234">DNA repair</keyword>
<comment type="catalytic activity">
    <reaction evidence="14 15">
        <text>ATP + H2O = ADP + phosphate + H(+)</text>
        <dbReference type="Rhea" id="RHEA:13065"/>
        <dbReference type="ChEBI" id="CHEBI:15377"/>
        <dbReference type="ChEBI" id="CHEBI:15378"/>
        <dbReference type="ChEBI" id="CHEBI:30616"/>
        <dbReference type="ChEBI" id="CHEBI:43474"/>
        <dbReference type="ChEBI" id="CHEBI:456216"/>
        <dbReference type="EC" id="5.6.2.4"/>
    </reaction>
</comment>
<comment type="function">
    <text evidence="15">A helicase/nuclease that prepares dsDNA breaks (DSB) for recombinational DNA repair. Binds to DSBs and unwinds DNA via a highly rapid and processive ATP-dependent bidirectional helicase activity. Unwinds dsDNA until it encounters a Chi (crossover hotspot instigator) sequence from the 3' direction. Cuts ssDNA a few nucleotides 3' to the Chi site. The properties and activities of the enzyme are changed at Chi. The Chi-altered holoenzyme produces a long 3'-ssDNA overhang and facilitates RecA-binding to the ssDNA for homologous DNA recombination and repair. Holoenzyme degrades any linearized DNA that is unable to undergo homologous recombination. In the holoenzyme this subunit contributes ATPase, 3'-5' helicase, exonuclease activity and loads RecA onto ssDNA.</text>
</comment>